<keyword evidence="1" id="KW-1133">Transmembrane helix</keyword>
<dbReference type="EMBL" id="FLQW01003696">
    <property type="protein sequence ID" value="SBS96094.1"/>
    <property type="molecule type" value="Genomic_DNA"/>
</dbReference>
<dbReference type="VEuPathDB" id="PlasmoDB:PmUG01_00037500"/>
<evidence type="ECO:0000313" key="3">
    <source>
        <dbReference type="Proteomes" id="UP000078597"/>
    </source>
</evidence>
<dbReference type="Pfam" id="PF05795">
    <property type="entry name" value="Plasmodium_Vir"/>
    <property type="match status" value="1"/>
</dbReference>
<sequence>MASGVTVENDNSVELFIRYKEDFDKAIEDFNGRTTELNPGSKCATVFMNVSNFTEACQEIGVYLMKIQKNYFSERIRRCKYLNYWINIEEKYNKSSSWFDEYNKFSSELNNVCEQKFEKIRHDILNNLKKLYSYYDAFHKYDGTNGISNGGYCNQIQDCYNFYIDHYDKCQKNKEDAFCEELSNFKKVYDNKMRNVAPCSGLPHILPPTQVDYIFVSSLTTSIALLTLFTLFFLYKFTPLKSWLHSRLKRKTIFELEEETTNFLQNIQEEVNRIHGESFHNINYQPKGDI</sequence>
<dbReference type="AlphaFoldDB" id="A0A1A8WW38"/>
<keyword evidence="1" id="KW-0472">Membrane</keyword>
<dbReference type="InterPro" id="IPR008780">
    <property type="entry name" value="Plasmodium_Vir"/>
</dbReference>
<keyword evidence="1" id="KW-0812">Transmembrane</keyword>
<dbReference type="Proteomes" id="UP000078597">
    <property type="component" value="Unassembled WGS sequence"/>
</dbReference>
<proteinExistence type="predicted"/>
<gene>
    <name evidence="2" type="ORF">PMALA_051170</name>
</gene>
<reference evidence="3" key="1">
    <citation type="submission" date="2016-05" db="EMBL/GenBank/DDBJ databases">
        <authorList>
            <person name="Naeem Raeece"/>
        </authorList>
    </citation>
    <scope>NUCLEOTIDE SEQUENCE [LARGE SCALE GENOMIC DNA]</scope>
</reference>
<protein>
    <submittedName>
        <fullName evidence="2">PIR Superfamily Protein</fullName>
    </submittedName>
</protein>
<feature type="transmembrane region" description="Helical" evidence="1">
    <location>
        <begin position="213"/>
        <end position="235"/>
    </location>
</feature>
<evidence type="ECO:0000256" key="1">
    <source>
        <dbReference type="SAM" id="Phobius"/>
    </source>
</evidence>
<organism evidence="2 3">
    <name type="scientific">Plasmodium malariae</name>
    <dbReference type="NCBI Taxonomy" id="5858"/>
    <lineage>
        <taxon>Eukaryota</taxon>
        <taxon>Sar</taxon>
        <taxon>Alveolata</taxon>
        <taxon>Apicomplexa</taxon>
        <taxon>Aconoidasida</taxon>
        <taxon>Haemosporida</taxon>
        <taxon>Plasmodiidae</taxon>
        <taxon>Plasmodium</taxon>
        <taxon>Plasmodium (Plasmodium)</taxon>
    </lineage>
</organism>
<evidence type="ECO:0000313" key="2">
    <source>
        <dbReference type="EMBL" id="SBS96094.1"/>
    </source>
</evidence>
<name>A0A1A8WW38_PLAMA</name>
<accession>A0A1A8WW38</accession>